<keyword evidence="3" id="KW-1185">Reference proteome</keyword>
<evidence type="ECO:0008006" key="4">
    <source>
        <dbReference type="Google" id="ProtNLM"/>
    </source>
</evidence>
<dbReference type="RefSeq" id="WP_117392209.1">
    <property type="nucleotide sequence ID" value="NZ_QWDC01000002.1"/>
</dbReference>
<reference evidence="2 3" key="1">
    <citation type="submission" date="2018-08" db="EMBL/GenBank/DDBJ databases">
        <title>Mucilaginibacter sp. MYSH2.</title>
        <authorList>
            <person name="Seo T."/>
        </authorList>
    </citation>
    <scope>NUCLEOTIDE SEQUENCE [LARGE SCALE GENOMIC DNA]</scope>
    <source>
        <strain evidence="2 3">MYSH2</strain>
    </source>
</reference>
<organism evidence="2 3">
    <name type="scientific">Mucilaginibacter conchicola</name>
    <dbReference type="NCBI Taxonomy" id="2303333"/>
    <lineage>
        <taxon>Bacteria</taxon>
        <taxon>Pseudomonadati</taxon>
        <taxon>Bacteroidota</taxon>
        <taxon>Sphingobacteriia</taxon>
        <taxon>Sphingobacteriales</taxon>
        <taxon>Sphingobacteriaceae</taxon>
        <taxon>Mucilaginibacter</taxon>
    </lineage>
</organism>
<accession>A0A372NT97</accession>
<dbReference type="AlphaFoldDB" id="A0A372NT97"/>
<dbReference type="EMBL" id="QWDC01000002">
    <property type="protein sequence ID" value="RFZ92500.1"/>
    <property type="molecule type" value="Genomic_DNA"/>
</dbReference>
<sequence>MAETFITYRKFNDPALAGQLAETLSQHKIDYLVEQDKLSFNPTFYNDAAETEYLVKLKPADFERVNTLLNDIEADQLNDVDPDHYLFKFSNEELTDLIAKRDEWSSYDYLLAKKILKDRGVELDEERLSQMEEQRINELKTTEKPQTFWIVIGYFFALLGGIIGIFIGWHLSTYKRTLPNGERVFVYREADRKQGLIIFYLGITLIILSLILRMITAR</sequence>
<keyword evidence="1" id="KW-0472">Membrane</keyword>
<evidence type="ECO:0000313" key="2">
    <source>
        <dbReference type="EMBL" id="RFZ92500.1"/>
    </source>
</evidence>
<name>A0A372NT97_9SPHI</name>
<evidence type="ECO:0000256" key="1">
    <source>
        <dbReference type="SAM" id="Phobius"/>
    </source>
</evidence>
<gene>
    <name evidence="2" type="ORF">D0C36_13820</name>
</gene>
<feature type="transmembrane region" description="Helical" evidence="1">
    <location>
        <begin position="148"/>
        <end position="171"/>
    </location>
</feature>
<keyword evidence="1" id="KW-0812">Transmembrane</keyword>
<comment type="caution">
    <text evidence="2">The sequence shown here is derived from an EMBL/GenBank/DDBJ whole genome shotgun (WGS) entry which is preliminary data.</text>
</comment>
<dbReference type="OrthoDB" id="9814194at2"/>
<feature type="transmembrane region" description="Helical" evidence="1">
    <location>
        <begin position="197"/>
        <end position="215"/>
    </location>
</feature>
<proteinExistence type="predicted"/>
<evidence type="ECO:0000313" key="3">
    <source>
        <dbReference type="Proteomes" id="UP000264217"/>
    </source>
</evidence>
<protein>
    <recommendedName>
        <fullName evidence="4">DUF2007 domain-containing protein</fullName>
    </recommendedName>
</protein>
<keyword evidence="1" id="KW-1133">Transmembrane helix</keyword>
<dbReference type="Proteomes" id="UP000264217">
    <property type="component" value="Unassembled WGS sequence"/>
</dbReference>